<evidence type="ECO:0000259" key="6">
    <source>
        <dbReference type="Pfam" id="PF04116"/>
    </source>
</evidence>
<sequence>MRATVAIFEVLISTEMETVIAATIKIFTTSVIRYFLLAGIPFILFYLLFPRKNSQRKIQQRLAAKKDFLREVWYSMTSTLVFTIISVIVLLTPVRNITQLYTNINDYPIWYIGVSLVLTLIVHDTYFYWMHRIMHHPALFKRTHLVHHQSTNPSPWTSYSFHVLEAIVEGGVLLVITIIMPLHPLTVLLFTITGFIINVYGHLGYELMPRWYRHTWAFEVFNTSVHHNLHHSKFKGNYGLYFRVWDRLMGTEHPDYVKEYDKVQARRFPETAAI</sequence>
<name>A0A1M6YCD7_9BACT</name>
<feature type="domain" description="Fatty acid hydroxylase" evidence="6">
    <location>
        <begin position="117"/>
        <end position="251"/>
    </location>
</feature>
<dbReference type="STRING" id="1419482.SAMN05444266_102241"/>
<keyword evidence="8" id="KW-1185">Reference proteome</keyword>
<evidence type="ECO:0000313" key="7">
    <source>
        <dbReference type="EMBL" id="SHL15609.1"/>
    </source>
</evidence>
<feature type="transmembrane region" description="Helical" evidence="5">
    <location>
        <begin position="72"/>
        <end position="94"/>
    </location>
</feature>
<dbReference type="EMBL" id="FRBL01000002">
    <property type="protein sequence ID" value="SHL15609.1"/>
    <property type="molecule type" value="Genomic_DNA"/>
</dbReference>
<keyword evidence="2 5" id="KW-0812">Transmembrane</keyword>
<evidence type="ECO:0000256" key="3">
    <source>
        <dbReference type="ARBA" id="ARBA00022989"/>
    </source>
</evidence>
<dbReference type="GO" id="GO:0008610">
    <property type="term" value="P:lipid biosynthetic process"/>
    <property type="evidence" value="ECO:0007669"/>
    <property type="project" value="InterPro"/>
</dbReference>
<reference evidence="7 8" key="1">
    <citation type="submission" date="2016-11" db="EMBL/GenBank/DDBJ databases">
        <authorList>
            <person name="Jaros S."/>
            <person name="Januszkiewicz K."/>
            <person name="Wedrychowicz H."/>
        </authorList>
    </citation>
    <scope>NUCLEOTIDE SEQUENCE [LARGE SCALE GENOMIC DNA]</scope>
    <source>
        <strain evidence="7 8">DSM 27406</strain>
    </source>
</reference>
<dbReference type="InterPro" id="IPR006694">
    <property type="entry name" value="Fatty_acid_hydroxylase"/>
</dbReference>
<dbReference type="InterPro" id="IPR050307">
    <property type="entry name" value="Sterol_Desaturase_Related"/>
</dbReference>
<gene>
    <name evidence="7" type="ORF">SAMN05444266_102241</name>
</gene>
<feature type="transmembrane region" description="Helical" evidence="5">
    <location>
        <begin position="159"/>
        <end position="179"/>
    </location>
</feature>
<evidence type="ECO:0000256" key="5">
    <source>
        <dbReference type="SAM" id="Phobius"/>
    </source>
</evidence>
<proteinExistence type="predicted"/>
<dbReference type="GO" id="GO:0016020">
    <property type="term" value="C:membrane"/>
    <property type="evidence" value="ECO:0007669"/>
    <property type="project" value="UniProtKB-SubCell"/>
</dbReference>
<organism evidence="7 8">
    <name type="scientific">Chitinophaga jiangningensis</name>
    <dbReference type="NCBI Taxonomy" id="1419482"/>
    <lineage>
        <taxon>Bacteria</taxon>
        <taxon>Pseudomonadati</taxon>
        <taxon>Bacteroidota</taxon>
        <taxon>Chitinophagia</taxon>
        <taxon>Chitinophagales</taxon>
        <taxon>Chitinophagaceae</taxon>
        <taxon>Chitinophaga</taxon>
    </lineage>
</organism>
<comment type="subcellular location">
    <subcellularLocation>
        <location evidence="1">Membrane</location>
    </subcellularLocation>
</comment>
<evidence type="ECO:0000256" key="2">
    <source>
        <dbReference type="ARBA" id="ARBA00022692"/>
    </source>
</evidence>
<dbReference type="GO" id="GO:0005506">
    <property type="term" value="F:iron ion binding"/>
    <property type="evidence" value="ECO:0007669"/>
    <property type="project" value="InterPro"/>
</dbReference>
<protein>
    <submittedName>
        <fullName evidence="7">C-5 sterol desaturase</fullName>
    </submittedName>
</protein>
<dbReference type="GO" id="GO:0016491">
    <property type="term" value="F:oxidoreductase activity"/>
    <property type="evidence" value="ECO:0007669"/>
    <property type="project" value="InterPro"/>
</dbReference>
<evidence type="ECO:0000313" key="8">
    <source>
        <dbReference type="Proteomes" id="UP000184420"/>
    </source>
</evidence>
<feature type="transmembrane region" description="Helical" evidence="5">
    <location>
        <begin position="31"/>
        <end position="51"/>
    </location>
</feature>
<dbReference type="Pfam" id="PF04116">
    <property type="entry name" value="FA_hydroxylase"/>
    <property type="match status" value="1"/>
</dbReference>
<feature type="transmembrane region" description="Helical" evidence="5">
    <location>
        <begin position="185"/>
        <end position="203"/>
    </location>
</feature>
<evidence type="ECO:0000256" key="1">
    <source>
        <dbReference type="ARBA" id="ARBA00004370"/>
    </source>
</evidence>
<feature type="transmembrane region" description="Helical" evidence="5">
    <location>
        <begin position="109"/>
        <end position="129"/>
    </location>
</feature>
<dbReference type="AlphaFoldDB" id="A0A1M6YCD7"/>
<dbReference type="Proteomes" id="UP000184420">
    <property type="component" value="Unassembled WGS sequence"/>
</dbReference>
<keyword evidence="4 5" id="KW-0472">Membrane</keyword>
<dbReference type="PANTHER" id="PTHR11863">
    <property type="entry name" value="STEROL DESATURASE"/>
    <property type="match status" value="1"/>
</dbReference>
<keyword evidence="3 5" id="KW-1133">Transmembrane helix</keyword>
<accession>A0A1M6YCD7</accession>
<evidence type="ECO:0000256" key="4">
    <source>
        <dbReference type="ARBA" id="ARBA00023136"/>
    </source>
</evidence>